<dbReference type="EMBL" id="FMUB01000012">
    <property type="protein sequence ID" value="SCX30778.1"/>
    <property type="molecule type" value="Genomic_DNA"/>
</dbReference>
<dbReference type="InterPro" id="IPR016790">
    <property type="entry name" value="Thiol_ester_hydratase_Rv0216"/>
</dbReference>
<gene>
    <name evidence="1" type="ORF">SAMN02799620_05164</name>
</gene>
<dbReference type="PANTHER" id="PTHR43664">
    <property type="entry name" value="MONOAMINE OXIDASE-RELATED"/>
    <property type="match status" value="1"/>
</dbReference>
<dbReference type="InterPro" id="IPR029069">
    <property type="entry name" value="HotDog_dom_sf"/>
</dbReference>
<dbReference type="CDD" id="cd03451">
    <property type="entry name" value="FkbR2"/>
    <property type="match status" value="1"/>
</dbReference>
<dbReference type="STRING" id="1502745.SAMN02799620_05164"/>
<name>A0A1G4WW32_9MYCO</name>
<protein>
    <submittedName>
        <fullName evidence="1">Acyl dehydratase</fullName>
    </submittedName>
</protein>
<evidence type="ECO:0000313" key="1">
    <source>
        <dbReference type="EMBL" id="SCX30778.1"/>
    </source>
</evidence>
<organism evidence="1 2">
    <name type="scientific">Mycolicibacterium fluoranthenivorans</name>
    <dbReference type="NCBI Taxonomy" id="258505"/>
    <lineage>
        <taxon>Bacteria</taxon>
        <taxon>Bacillati</taxon>
        <taxon>Actinomycetota</taxon>
        <taxon>Actinomycetes</taxon>
        <taxon>Mycobacteriales</taxon>
        <taxon>Mycobacteriaceae</taxon>
        <taxon>Mycolicibacterium</taxon>
    </lineage>
</organism>
<evidence type="ECO:0000313" key="2">
    <source>
        <dbReference type="Proteomes" id="UP000199707"/>
    </source>
</evidence>
<accession>A0A1G4WW32</accession>
<dbReference type="Proteomes" id="UP000199707">
    <property type="component" value="Unassembled WGS sequence"/>
</dbReference>
<proteinExistence type="predicted"/>
<dbReference type="RefSeq" id="WP_090363080.1">
    <property type="nucleotide sequence ID" value="NZ_FMUB01000012.1"/>
</dbReference>
<dbReference type="Gene3D" id="3.10.129.10">
    <property type="entry name" value="Hotdog Thioesterase"/>
    <property type="match status" value="2"/>
</dbReference>
<reference evidence="2" key="1">
    <citation type="submission" date="2016-10" db="EMBL/GenBank/DDBJ databases">
        <authorList>
            <person name="Varghese N."/>
            <person name="Submissions S."/>
        </authorList>
    </citation>
    <scope>NUCLEOTIDE SEQUENCE [LARGE SCALE GENOMIC DNA]</scope>
    <source>
        <strain evidence="2">UNC267MFSha1.1M11</strain>
    </source>
</reference>
<dbReference type="PANTHER" id="PTHR43664:SF1">
    <property type="entry name" value="BETA-METHYLMALYL-COA DEHYDRATASE"/>
    <property type="match status" value="1"/>
</dbReference>
<sequence>MTAHTPGGPYFDDLRVGQVFDTAPSMTLTSGAAATHQAILGDRLRLPLDAELSRAVTGVAGPLAHPGLVCDIAIGQSTLVTQRVKANLFYRGLNFHRFPVIGDTLATRTEVVGLRQNSAKPGRAATGLAALRMTTVDQAGRSVLDFYRCAMLPLSPDAPDTGHADDLTAIGAGQQVPPDPTAGWTVDAVRTSGRPVAGAVLSSTADVVSSAPELARLSLNIAATHHDWRPGGQRLVYGGHTIGLALAQAARLLPDVLTVLGWESCDHTGPVHEGDTLFSELHVETVGSDGRLGLRSLVYAVGEPDRQVLDWRFTALHA</sequence>
<dbReference type="SUPFAM" id="SSF54637">
    <property type="entry name" value="Thioesterase/thiol ester dehydrase-isomerase"/>
    <property type="match status" value="2"/>
</dbReference>
<dbReference type="PIRSF" id="PIRSF021494">
    <property type="entry name" value="Rv0216_prd"/>
    <property type="match status" value="1"/>
</dbReference>
<dbReference type="AlphaFoldDB" id="A0A1G4WW32"/>
<dbReference type="InterPro" id="IPR052342">
    <property type="entry name" value="MCH/BMMD"/>
</dbReference>